<sequence length="118" mass="13428">MSTNKIGKSPPILNLQSSVIASETIMLVTGKLMVDMLALLAPKHYYGRRVMTLIPELACFIAENYQLQQTLANLAEKTDFVTTHQLHWSQLNKNEKKVINSFFDYLYFTSPQFLKDAG</sequence>
<dbReference type="Proteomes" id="UP001222087">
    <property type="component" value="Chromosome"/>
</dbReference>
<dbReference type="RefSeq" id="WP_275088008.1">
    <property type="nucleotide sequence ID" value="NZ_CP119078.1"/>
</dbReference>
<reference evidence="1 2" key="1">
    <citation type="submission" date="2023-02" db="EMBL/GenBank/DDBJ databases">
        <title>Genome Sequence of L. cardiaca H63T.</title>
        <authorList>
            <person name="Lopez A.E."/>
            <person name="Cianciotto N.P."/>
        </authorList>
    </citation>
    <scope>NUCLEOTIDE SEQUENCE [LARGE SCALE GENOMIC DNA]</scope>
    <source>
        <strain evidence="1 2">H63</strain>
    </source>
</reference>
<name>A0ABY8ANB6_9GAMM</name>
<keyword evidence="2" id="KW-1185">Reference proteome</keyword>
<protein>
    <submittedName>
        <fullName evidence="1">Uncharacterized protein</fullName>
    </submittedName>
</protein>
<accession>A0ABY8ANB6</accession>
<organism evidence="1 2">
    <name type="scientific">Legionella cardiaca</name>
    <dbReference type="NCBI Taxonomy" id="1071983"/>
    <lineage>
        <taxon>Bacteria</taxon>
        <taxon>Pseudomonadati</taxon>
        <taxon>Pseudomonadota</taxon>
        <taxon>Gammaproteobacteria</taxon>
        <taxon>Legionellales</taxon>
        <taxon>Legionellaceae</taxon>
        <taxon>Legionella</taxon>
    </lineage>
</organism>
<evidence type="ECO:0000313" key="2">
    <source>
        <dbReference type="Proteomes" id="UP001222087"/>
    </source>
</evidence>
<dbReference type="EMBL" id="CP119078">
    <property type="protein sequence ID" value="WED42183.1"/>
    <property type="molecule type" value="Genomic_DNA"/>
</dbReference>
<evidence type="ECO:0000313" key="1">
    <source>
        <dbReference type="EMBL" id="WED42183.1"/>
    </source>
</evidence>
<gene>
    <name evidence="1" type="ORF">PXX05_09600</name>
</gene>
<proteinExistence type="predicted"/>